<comment type="caution">
    <text evidence="1">The sequence shown here is derived from an EMBL/GenBank/DDBJ whole genome shotgun (WGS) entry which is preliminary data.</text>
</comment>
<proteinExistence type="predicted"/>
<reference evidence="1" key="1">
    <citation type="submission" date="2020-08" db="EMBL/GenBank/DDBJ databases">
        <title>Novel species isolated from subtropical streams in China.</title>
        <authorList>
            <person name="Lu H."/>
        </authorList>
    </citation>
    <scope>NUCLEOTIDE SEQUENCE</scope>
    <source>
        <strain evidence="1">LX22W</strain>
    </source>
</reference>
<protein>
    <submittedName>
        <fullName evidence="1">Uncharacterized protein</fullName>
    </submittedName>
</protein>
<name>A0A923HP06_9BURK</name>
<sequence length="171" mass="18822">MAALKGTEKQGLTQLKFIYTMAATPEQLHALLLHCIDFSRTMLEKSGEFYPFGGTLSTDGKVCAVGGDNGEEHPKPQEIFLLLAEAFSSSAQKGEILGAALVADVNIPSHYAPNYPDGVRVQLESEGFSRFIYIPYKIKKSGILRMSRQVEMAEPFSVEIEPSFFKVVKSV</sequence>
<accession>A0A923HP06</accession>
<keyword evidence="2" id="KW-1185">Reference proteome</keyword>
<dbReference type="AlphaFoldDB" id="A0A923HP06"/>
<dbReference type="RefSeq" id="WP_186916420.1">
    <property type="nucleotide sequence ID" value="NZ_JACOFZ010000003.1"/>
</dbReference>
<evidence type="ECO:0000313" key="1">
    <source>
        <dbReference type="EMBL" id="MBC3881923.1"/>
    </source>
</evidence>
<evidence type="ECO:0000313" key="2">
    <source>
        <dbReference type="Proteomes" id="UP000627446"/>
    </source>
</evidence>
<dbReference type="EMBL" id="JACOFZ010000003">
    <property type="protein sequence ID" value="MBC3881923.1"/>
    <property type="molecule type" value="Genomic_DNA"/>
</dbReference>
<organism evidence="1 2">
    <name type="scientific">Undibacterium nitidum</name>
    <dbReference type="NCBI Taxonomy" id="2762298"/>
    <lineage>
        <taxon>Bacteria</taxon>
        <taxon>Pseudomonadati</taxon>
        <taxon>Pseudomonadota</taxon>
        <taxon>Betaproteobacteria</taxon>
        <taxon>Burkholderiales</taxon>
        <taxon>Oxalobacteraceae</taxon>
        <taxon>Undibacterium</taxon>
    </lineage>
</organism>
<gene>
    <name evidence="1" type="ORF">H8K36_11090</name>
</gene>
<dbReference type="Proteomes" id="UP000627446">
    <property type="component" value="Unassembled WGS sequence"/>
</dbReference>